<name>A0A2P6MWF0_9EUKA</name>
<dbReference type="SUPFAM" id="SSF48371">
    <property type="entry name" value="ARM repeat"/>
    <property type="match status" value="1"/>
</dbReference>
<dbReference type="GO" id="GO:0003723">
    <property type="term" value="F:RNA binding"/>
    <property type="evidence" value="ECO:0007669"/>
    <property type="project" value="TreeGrafter"/>
</dbReference>
<dbReference type="PANTHER" id="PTHR11223">
    <property type="entry name" value="EXPORTIN 1/5"/>
    <property type="match status" value="1"/>
</dbReference>
<accession>A0A2P6MWF0</accession>
<protein>
    <submittedName>
        <fullName evidence="3">Exportin-5-like</fullName>
    </submittedName>
</protein>
<feature type="domain" description="Exportin-5 C-terminal" evidence="2">
    <location>
        <begin position="862"/>
        <end position="1081"/>
    </location>
</feature>
<dbReference type="GO" id="GO:0006405">
    <property type="term" value="P:RNA export from nucleus"/>
    <property type="evidence" value="ECO:0007669"/>
    <property type="project" value="TreeGrafter"/>
</dbReference>
<dbReference type="AlphaFoldDB" id="A0A2P6MWF0"/>
<dbReference type="GO" id="GO:0005737">
    <property type="term" value="C:cytoplasm"/>
    <property type="evidence" value="ECO:0007669"/>
    <property type="project" value="TreeGrafter"/>
</dbReference>
<dbReference type="InterPro" id="IPR011989">
    <property type="entry name" value="ARM-like"/>
</dbReference>
<dbReference type="GO" id="GO:0005634">
    <property type="term" value="C:nucleus"/>
    <property type="evidence" value="ECO:0007669"/>
    <property type="project" value="TreeGrafter"/>
</dbReference>
<dbReference type="InterPro" id="IPR045065">
    <property type="entry name" value="XPO1/5"/>
</dbReference>
<comment type="caution">
    <text evidence="3">The sequence shown here is derived from an EMBL/GenBank/DDBJ whole genome shotgun (WGS) entry which is preliminary data.</text>
</comment>
<dbReference type="Pfam" id="PF19273">
    <property type="entry name" value="Exportin-5"/>
    <property type="match status" value="2"/>
</dbReference>
<dbReference type="FunCoup" id="A0A2P6MWF0">
    <property type="interactions" value="756"/>
</dbReference>
<dbReference type="OrthoDB" id="2215036at2759"/>
<dbReference type="Pfam" id="PF08389">
    <property type="entry name" value="Xpo1"/>
    <property type="match status" value="1"/>
</dbReference>
<sequence length="1138" mass="128624">METCSEVVNLLRVIHSPLSTNENRLKAQERIEEFKEQCFNTETNIEGEVLPSGVYYSSILWSISSTNPSTDPNESIVNAVVRHFAIQVLELTTVNCWNGLAVSQREFIKGLAFKLMTGVGDILEEPQFVKEKIAQLVVDLVKRDWPQRWPNLFETLKGMTTQGLSQCDMALMVWRAIPEELSQETSTLPEQRKREINTEMTHSLKPLLDLLFQVIEFNFGAMTGKQGQEAMRHYKLVDAVLTTLLPVIDFAQPDPLINSQFPEVLCRLLVHVDLRLKACECLFGMVSKKGSAEEKAHILKLIGYTPLFYAAVAHQSSPGNSAVDYPLHKRLAQVLAALGSVYVSVHTKPGIAALANEFLELMWHLYQHPSHSISSILLPFWILIFSTQDVLPKSSNMDYLIKVLGMLDEKIRKTTNLYQDDSIASYFDRLDFDSHEEYVLFFGKLRGSGRQLVMTTSQMQPGLLMEYCATKLSQVLTMASTAEYDKFTKKDLDALETKVEAVVIILTWSIHGITHKLQLGKTTEVKTEDAWKSNPVVVEQCQNILHMLSQVDLKRLVPLIIQNYFSAVEGVGVILKESGSLLSVILEKIQSVIDPTIVINSGPHEQAQIPSDIYQMRRAAFHTLSNFCNDFAPIIVAHCPPFVTVLQQQLFSNGVLVSERTVIIGMLASLSRGSSGQGAFLKQYVEPLMSVWLSEPVTQLLSSNNVALFLQNLGLFRDNPITEVSKPLNDVWFVVETMAILSRNDTISPELMVQFLPNLCGFTQLVHSLWSPSARDLIPREATRILEMSETAVKQLLTVAPRKKSFTNVSAKDNHINHVQTWLDTLRESAYQIFSHFLKKREIYTLQNFPVLFQNSILNGMNCPQELYSNFLAPVAQHVITVTFDYLDTNWKIFLENNKNKSEKLEVLDDKFLRDVTRNFLYWHKELLLSEKKTEEKKKVEDAELEPSVACRLFFSSEHFVLLVSKVISSALGWPDSLTLNRALALARKLFLPMGGNGAPYINSILKSVVMALMIPAFDTLHSELIEFIRKVATVTPICINSLVGFITHCNQQKVEQLLSKMSTENERGQKVIIEQFLTSLGISVINPISQTSSRRQIMDLPEQAAVREKKAAPTWHDEGGNIDIDKLKSSRAFWRKE</sequence>
<proteinExistence type="predicted"/>
<evidence type="ECO:0000313" key="4">
    <source>
        <dbReference type="Proteomes" id="UP000241769"/>
    </source>
</evidence>
<feature type="domain" description="Exportin-1/Importin-beta-like" evidence="1">
    <location>
        <begin position="126"/>
        <end position="282"/>
    </location>
</feature>
<feature type="domain" description="Exportin-5 C-terminal" evidence="2">
    <location>
        <begin position="324"/>
        <end position="857"/>
    </location>
</feature>
<dbReference type="EMBL" id="MDYQ01000353">
    <property type="protein sequence ID" value="PRP76017.1"/>
    <property type="molecule type" value="Genomic_DNA"/>
</dbReference>
<dbReference type="InterPro" id="IPR013598">
    <property type="entry name" value="Exportin-1/Importin-b-like"/>
</dbReference>
<dbReference type="GO" id="GO:0042565">
    <property type="term" value="C:RNA nuclear export complex"/>
    <property type="evidence" value="ECO:0007669"/>
    <property type="project" value="TreeGrafter"/>
</dbReference>
<dbReference type="InterPro" id="IPR045478">
    <property type="entry name" value="Exportin-5_C"/>
</dbReference>
<gene>
    <name evidence="3" type="ORF">PROFUN_01733</name>
</gene>
<reference evidence="3 4" key="1">
    <citation type="journal article" date="2018" name="Genome Biol. Evol.">
        <title>Multiple Roots of Fruiting Body Formation in Amoebozoa.</title>
        <authorList>
            <person name="Hillmann F."/>
            <person name="Forbes G."/>
            <person name="Novohradska S."/>
            <person name="Ferling I."/>
            <person name="Riege K."/>
            <person name="Groth M."/>
            <person name="Westermann M."/>
            <person name="Marz M."/>
            <person name="Spaller T."/>
            <person name="Winckler T."/>
            <person name="Schaap P."/>
            <person name="Glockner G."/>
        </authorList>
    </citation>
    <scope>NUCLEOTIDE SEQUENCE [LARGE SCALE GENOMIC DNA]</scope>
    <source>
        <strain evidence="3 4">Jena</strain>
    </source>
</reference>
<organism evidence="3 4">
    <name type="scientific">Planoprotostelium fungivorum</name>
    <dbReference type="NCBI Taxonomy" id="1890364"/>
    <lineage>
        <taxon>Eukaryota</taxon>
        <taxon>Amoebozoa</taxon>
        <taxon>Evosea</taxon>
        <taxon>Variosea</taxon>
        <taxon>Cavosteliida</taxon>
        <taxon>Cavosteliaceae</taxon>
        <taxon>Planoprotostelium</taxon>
    </lineage>
</organism>
<dbReference type="Proteomes" id="UP000241769">
    <property type="component" value="Unassembled WGS sequence"/>
</dbReference>
<dbReference type="Gene3D" id="1.25.10.10">
    <property type="entry name" value="Leucine-rich Repeat Variant"/>
    <property type="match status" value="1"/>
</dbReference>
<dbReference type="PANTHER" id="PTHR11223:SF3">
    <property type="entry name" value="EXPORTIN-5"/>
    <property type="match status" value="1"/>
</dbReference>
<dbReference type="GO" id="GO:0005049">
    <property type="term" value="F:nuclear export signal receptor activity"/>
    <property type="evidence" value="ECO:0007669"/>
    <property type="project" value="InterPro"/>
</dbReference>
<dbReference type="STRING" id="1890364.A0A2P6MWF0"/>
<dbReference type="GO" id="GO:0006611">
    <property type="term" value="P:protein export from nucleus"/>
    <property type="evidence" value="ECO:0007669"/>
    <property type="project" value="InterPro"/>
</dbReference>
<evidence type="ECO:0000259" key="2">
    <source>
        <dbReference type="Pfam" id="PF19273"/>
    </source>
</evidence>
<dbReference type="InterPro" id="IPR016024">
    <property type="entry name" value="ARM-type_fold"/>
</dbReference>
<keyword evidence="4" id="KW-1185">Reference proteome</keyword>
<evidence type="ECO:0000259" key="1">
    <source>
        <dbReference type="Pfam" id="PF08389"/>
    </source>
</evidence>
<dbReference type="InParanoid" id="A0A2P6MWF0"/>
<evidence type="ECO:0000313" key="3">
    <source>
        <dbReference type="EMBL" id="PRP76017.1"/>
    </source>
</evidence>